<evidence type="ECO:0000256" key="11">
    <source>
        <dbReference type="SAM" id="MobiDB-lite"/>
    </source>
</evidence>
<comment type="catalytic activity">
    <reaction evidence="1">
        <text>an S-(2-hydroxyacyl)glutathione + H2O = a 2-hydroxy carboxylate + glutathione + H(+)</text>
        <dbReference type="Rhea" id="RHEA:21864"/>
        <dbReference type="ChEBI" id="CHEBI:15377"/>
        <dbReference type="ChEBI" id="CHEBI:15378"/>
        <dbReference type="ChEBI" id="CHEBI:57925"/>
        <dbReference type="ChEBI" id="CHEBI:58896"/>
        <dbReference type="ChEBI" id="CHEBI:71261"/>
        <dbReference type="EC" id="3.1.2.6"/>
    </reaction>
</comment>
<comment type="similarity">
    <text evidence="5">Belongs to the OBAP family.</text>
</comment>
<keyword evidence="7" id="KW-0479">Metal-binding</keyword>
<dbReference type="InterPro" id="IPR001279">
    <property type="entry name" value="Metallo-B-lactamas"/>
</dbReference>
<dbReference type="Proteomes" id="UP000326757">
    <property type="component" value="Unassembled WGS sequence"/>
</dbReference>
<dbReference type="SUPFAM" id="SSF56281">
    <property type="entry name" value="Metallo-hydrolase/oxidoreductase"/>
    <property type="match status" value="1"/>
</dbReference>
<dbReference type="HAMAP" id="MF_01374">
    <property type="entry name" value="Glyoxalase_2"/>
    <property type="match status" value="1"/>
</dbReference>
<dbReference type="InterPro" id="IPR036866">
    <property type="entry name" value="RibonucZ/Hydroxyglut_hydro"/>
</dbReference>
<evidence type="ECO:0000256" key="1">
    <source>
        <dbReference type="ARBA" id="ARBA00001623"/>
    </source>
</evidence>
<comment type="caution">
    <text evidence="13">The sequence shown here is derived from an EMBL/GenBank/DDBJ whole genome shotgun (WGS) entry which is preliminary data.</text>
</comment>
<evidence type="ECO:0000256" key="7">
    <source>
        <dbReference type="ARBA" id="ARBA00022723"/>
    </source>
</evidence>
<dbReference type="InterPro" id="IPR035680">
    <property type="entry name" value="Clx_II_MBL"/>
</dbReference>
<evidence type="ECO:0000256" key="4">
    <source>
        <dbReference type="ARBA" id="ARBA00006759"/>
    </source>
</evidence>
<dbReference type="PANTHER" id="PTHR11935:SF94">
    <property type="entry name" value="TENZING NORGAY, ISOFORM C"/>
    <property type="match status" value="1"/>
</dbReference>
<name>A0A5N6K9W4_MONLA</name>
<dbReference type="GO" id="GO:0004416">
    <property type="term" value="F:hydroxyacylglutathione hydrolase activity"/>
    <property type="evidence" value="ECO:0007669"/>
    <property type="project" value="UniProtKB-EC"/>
</dbReference>
<sequence>MIASFLLRTAGIANTTKTTTTIATKTTSWRLFSSGGISKVARGLGVKDLTPSRTILRQAQAQVQIQAQIQTRKMHIQSIPMWEGSSNNYAYLVVDEKSRDAVIIDPANPEEVAPVLKEQIKEGKINLIAIVNTHHHWDHAGGNNKLLAHPEFKGKPIIGGKDCEGVTKTPKNGEGFKIGEIDVKALYTPCHTQDSICWFMEDGKGEGVKKAVFTGDTLFHGGCGRFFEGTAEEMHTALNKTLAAVPDDTFVYPGHEYTKANVKFAVSVSQSEAIKALEAFADENKETQGKFTIGDEKKHNVFMRVEDPVIQKATGKTDPVEVMAELRELKNNFKSKSSLSSRTNWEILHSIVIMTHEPLTHGAPGPEPSLKDGVLEMGAGMTQSFAPVKAICAHLNAFHVYVDEPDRSVEANHYCTHLSADVRQCLIYDAPTNPARLIGVEYMITRRLYEKIDEEERKLWHSHDYEVKSGMLILPNPKIPDAVWTVAETEEMKEIVGLYGKTFHFWQTDRGDELPLGMPVLMGSFTKDEQVPWDKVKKRDERFGVETERKREARKGIESVDIHPDADQVWKE</sequence>
<dbReference type="InterPro" id="IPR010686">
    <property type="entry name" value="OBAP-like"/>
</dbReference>
<dbReference type="UniPathway" id="UPA00619">
    <property type="reaction ID" value="UER00676"/>
</dbReference>
<dbReference type="EC" id="3.1.2.6" evidence="6"/>
<feature type="region of interest" description="Disordered" evidence="11">
    <location>
        <begin position="547"/>
        <end position="572"/>
    </location>
</feature>
<evidence type="ECO:0000256" key="8">
    <source>
        <dbReference type="ARBA" id="ARBA00022801"/>
    </source>
</evidence>
<feature type="domain" description="Metallo-beta-lactamase" evidence="12">
    <location>
        <begin position="87"/>
        <end position="255"/>
    </location>
</feature>
<organism evidence="13 14">
    <name type="scientific">Monilinia laxa</name>
    <name type="common">Brown rot fungus</name>
    <name type="synonym">Sclerotinia laxa</name>
    <dbReference type="NCBI Taxonomy" id="61186"/>
    <lineage>
        <taxon>Eukaryota</taxon>
        <taxon>Fungi</taxon>
        <taxon>Dikarya</taxon>
        <taxon>Ascomycota</taxon>
        <taxon>Pezizomycotina</taxon>
        <taxon>Leotiomycetes</taxon>
        <taxon>Helotiales</taxon>
        <taxon>Sclerotiniaceae</taxon>
        <taxon>Monilinia</taxon>
    </lineage>
</organism>
<dbReference type="GO" id="GO:0019243">
    <property type="term" value="P:methylglyoxal catabolic process to D-lactate via S-lactoyl-glutathione"/>
    <property type="evidence" value="ECO:0007669"/>
    <property type="project" value="InterPro"/>
</dbReference>
<protein>
    <recommendedName>
        <fullName evidence="6">hydroxyacylglutathione hydrolase</fullName>
        <ecNumber evidence="6">3.1.2.6</ecNumber>
    </recommendedName>
    <alternativeName>
        <fullName evidence="10">Glyoxalase II</fullName>
    </alternativeName>
</protein>
<dbReference type="OrthoDB" id="515692at2759"/>
<evidence type="ECO:0000259" key="12">
    <source>
        <dbReference type="SMART" id="SM00849"/>
    </source>
</evidence>
<evidence type="ECO:0000256" key="6">
    <source>
        <dbReference type="ARBA" id="ARBA00011917"/>
    </source>
</evidence>
<evidence type="ECO:0000313" key="14">
    <source>
        <dbReference type="Proteomes" id="UP000326757"/>
    </source>
</evidence>
<evidence type="ECO:0000313" key="13">
    <source>
        <dbReference type="EMBL" id="KAB8299958.1"/>
    </source>
</evidence>
<accession>A0A5N6K9W4</accession>
<keyword evidence="8" id="KW-0378">Hydrolase</keyword>
<dbReference type="AlphaFoldDB" id="A0A5N6K9W4"/>
<dbReference type="Pfam" id="PF16123">
    <property type="entry name" value="HAGH_C"/>
    <property type="match status" value="1"/>
</dbReference>
<dbReference type="Gene3D" id="3.60.15.10">
    <property type="entry name" value="Ribonuclease Z/Hydroxyacylglutathione hydrolase-like"/>
    <property type="match status" value="1"/>
</dbReference>
<reference evidence="13 14" key="1">
    <citation type="submission" date="2019-06" db="EMBL/GenBank/DDBJ databases">
        <title>Genome Sequence of the Brown Rot Fungal Pathogen Monilinia laxa.</title>
        <authorList>
            <person name="De Miccolis Angelini R.M."/>
            <person name="Landi L."/>
            <person name="Abate D."/>
            <person name="Pollastro S."/>
            <person name="Romanazzi G."/>
            <person name="Faretra F."/>
        </authorList>
    </citation>
    <scope>NUCLEOTIDE SEQUENCE [LARGE SCALE GENOMIC DNA]</scope>
    <source>
        <strain evidence="13 14">Mlax316</strain>
    </source>
</reference>
<dbReference type="Pfam" id="PF00753">
    <property type="entry name" value="Lactamase_B"/>
    <property type="match status" value="1"/>
</dbReference>
<dbReference type="InterPro" id="IPR017782">
    <property type="entry name" value="Hydroxyacylglutathione_Hdrlase"/>
</dbReference>
<evidence type="ECO:0000256" key="2">
    <source>
        <dbReference type="ARBA" id="ARBA00001947"/>
    </source>
</evidence>
<keyword evidence="9" id="KW-0862">Zinc</keyword>
<dbReference type="CDD" id="cd07723">
    <property type="entry name" value="hydroxyacylglutathione_hydrolase_MBL-fold"/>
    <property type="match status" value="1"/>
</dbReference>
<comment type="cofactor">
    <cofactor evidence="2">
        <name>Zn(2+)</name>
        <dbReference type="ChEBI" id="CHEBI:29105"/>
    </cofactor>
</comment>
<evidence type="ECO:0000256" key="3">
    <source>
        <dbReference type="ARBA" id="ARBA00004963"/>
    </source>
</evidence>
<evidence type="ECO:0000256" key="5">
    <source>
        <dbReference type="ARBA" id="ARBA00009740"/>
    </source>
</evidence>
<gene>
    <name evidence="13" type="ORF">EYC80_000200</name>
</gene>
<dbReference type="PANTHER" id="PTHR11935">
    <property type="entry name" value="BETA LACTAMASE DOMAIN"/>
    <property type="match status" value="1"/>
</dbReference>
<keyword evidence="14" id="KW-1185">Reference proteome</keyword>
<evidence type="ECO:0000256" key="9">
    <source>
        <dbReference type="ARBA" id="ARBA00022833"/>
    </source>
</evidence>
<dbReference type="GO" id="GO:0046872">
    <property type="term" value="F:metal ion binding"/>
    <property type="evidence" value="ECO:0007669"/>
    <property type="project" value="UniProtKB-KW"/>
</dbReference>
<comment type="pathway">
    <text evidence="3">Secondary metabolite metabolism; methylglyoxal degradation; (R)-lactate from methylglyoxal: step 2/2.</text>
</comment>
<dbReference type="Pfam" id="PF06884">
    <property type="entry name" value="DUF1264"/>
    <property type="match status" value="1"/>
</dbReference>
<comment type="similarity">
    <text evidence="4">Belongs to the metallo-beta-lactamase superfamily. Glyoxalase II family.</text>
</comment>
<proteinExistence type="inferred from homology"/>
<dbReference type="EMBL" id="VIGI01000005">
    <property type="protein sequence ID" value="KAB8299958.1"/>
    <property type="molecule type" value="Genomic_DNA"/>
</dbReference>
<evidence type="ECO:0000256" key="10">
    <source>
        <dbReference type="ARBA" id="ARBA00031044"/>
    </source>
</evidence>
<dbReference type="InterPro" id="IPR032282">
    <property type="entry name" value="HAGH_C"/>
</dbReference>
<dbReference type="SMART" id="SM00849">
    <property type="entry name" value="Lactamase_B"/>
    <property type="match status" value="1"/>
</dbReference>